<feature type="domain" description="Glyoxalase-related protein" evidence="1">
    <location>
        <begin position="6"/>
        <end position="145"/>
    </location>
</feature>
<protein>
    <submittedName>
        <fullName evidence="2">Glyoxalase superfamily protein</fullName>
    </submittedName>
</protein>
<name>A0ABW3J867_9HYPH</name>
<evidence type="ECO:0000313" key="3">
    <source>
        <dbReference type="Proteomes" id="UP001597102"/>
    </source>
</evidence>
<dbReference type="InterPro" id="IPR045517">
    <property type="entry name" value="Glyoxalase_8"/>
</dbReference>
<reference evidence="3" key="1">
    <citation type="journal article" date="2019" name="Int. J. Syst. Evol. Microbiol.">
        <title>The Global Catalogue of Microorganisms (GCM) 10K type strain sequencing project: providing services to taxonomists for standard genome sequencing and annotation.</title>
        <authorList>
            <consortium name="The Broad Institute Genomics Platform"/>
            <consortium name="The Broad Institute Genome Sequencing Center for Infectious Disease"/>
            <person name="Wu L."/>
            <person name="Ma J."/>
        </authorList>
    </citation>
    <scope>NUCLEOTIDE SEQUENCE [LARGE SCALE GENOMIC DNA]</scope>
    <source>
        <strain evidence="3">CCUG 61697</strain>
    </source>
</reference>
<keyword evidence="3" id="KW-1185">Reference proteome</keyword>
<dbReference type="Proteomes" id="UP001597102">
    <property type="component" value="Unassembled WGS sequence"/>
</dbReference>
<evidence type="ECO:0000259" key="1">
    <source>
        <dbReference type="Pfam" id="PF20066"/>
    </source>
</evidence>
<organism evidence="2 3">
    <name type="scientific">Methyloligella solikamskensis</name>
    <dbReference type="NCBI Taxonomy" id="1177756"/>
    <lineage>
        <taxon>Bacteria</taxon>
        <taxon>Pseudomonadati</taxon>
        <taxon>Pseudomonadota</taxon>
        <taxon>Alphaproteobacteria</taxon>
        <taxon>Hyphomicrobiales</taxon>
        <taxon>Hyphomicrobiaceae</taxon>
        <taxon>Methyloligella</taxon>
    </lineage>
</organism>
<dbReference type="Pfam" id="PF20066">
    <property type="entry name" value="Glyoxalase_8"/>
    <property type="match status" value="1"/>
</dbReference>
<proteinExistence type="predicted"/>
<sequence>MTTPITLPPLSDLKTEARQLRQDLAAFGTTISHGQSLERIANRHGYRDWNTLHAALGNRPPRRPLALGTKVRGHYLGQPFTGELVAIQQMGPSGRVRITVQFQEPVDVVTFDSFSAYRQRVSCIVDETGRTTEKTSDGRPHMELDPIA</sequence>
<accession>A0ABW3J867</accession>
<dbReference type="EMBL" id="JBHTJO010000001">
    <property type="protein sequence ID" value="MFD0986647.1"/>
    <property type="molecule type" value="Genomic_DNA"/>
</dbReference>
<evidence type="ECO:0000313" key="2">
    <source>
        <dbReference type="EMBL" id="MFD0986647.1"/>
    </source>
</evidence>
<gene>
    <name evidence="2" type="ORF">ACFQ2F_06005</name>
</gene>
<comment type="caution">
    <text evidence="2">The sequence shown here is derived from an EMBL/GenBank/DDBJ whole genome shotgun (WGS) entry which is preliminary data.</text>
</comment>
<dbReference type="RefSeq" id="WP_379087181.1">
    <property type="nucleotide sequence ID" value="NZ_JBHTJO010000001.1"/>
</dbReference>